<evidence type="ECO:0000256" key="8">
    <source>
        <dbReference type="SAM" id="SignalP"/>
    </source>
</evidence>
<name>A0A1J0R5Z7_9TRYP</name>
<dbReference type="VEuPathDB" id="TriTrypDB:Tbg972.7.7510"/>
<evidence type="ECO:0000256" key="1">
    <source>
        <dbReference type="ARBA" id="ARBA00002523"/>
    </source>
</evidence>
<dbReference type="VEuPathDB" id="TriTrypDB:Tb11.0910"/>
<dbReference type="AlphaFoldDB" id="A0A1J0R5Z7"/>
<evidence type="ECO:0000256" key="5">
    <source>
        <dbReference type="ARBA" id="ARBA00023136"/>
    </source>
</evidence>
<comment type="function">
    <text evidence="1">VSG forms a coat on the surface of the parasite. The trypanosome evades the immune response of the host by expressing a series of antigenically distinct VSGs from an estimated 1000 VSG genes.</text>
</comment>
<comment type="subcellular location">
    <subcellularLocation>
        <location evidence="2">Cell membrane</location>
        <topology evidence="2">Lipid-anchor</topology>
        <topology evidence="2">GPI-anchor</topology>
    </subcellularLocation>
</comment>
<feature type="signal peptide" evidence="8">
    <location>
        <begin position="1"/>
        <end position="19"/>
    </location>
</feature>
<organism evidence="10">
    <name type="scientific">Trypanosoma brucei</name>
    <dbReference type="NCBI Taxonomy" id="5691"/>
    <lineage>
        <taxon>Eukaryota</taxon>
        <taxon>Discoba</taxon>
        <taxon>Euglenozoa</taxon>
        <taxon>Kinetoplastea</taxon>
        <taxon>Metakinetoplastina</taxon>
        <taxon>Trypanosomatida</taxon>
        <taxon>Trypanosomatidae</taxon>
        <taxon>Trypanosoma</taxon>
    </lineage>
</organism>
<evidence type="ECO:0000256" key="3">
    <source>
        <dbReference type="ARBA" id="ARBA00022475"/>
    </source>
</evidence>
<keyword evidence="4" id="KW-0336">GPI-anchor</keyword>
<reference evidence="10" key="1">
    <citation type="submission" date="2016-08" db="EMBL/GenBank/DDBJ databases">
        <title>VSG repertoire of Trypanosoma brucei EATRO 1125.</title>
        <authorList>
            <person name="Cross G.A."/>
        </authorList>
    </citation>
    <scope>NUCLEOTIDE SEQUENCE</scope>
    <source>
        <strain evidence="10">EATRO 1125</strain>
    </source>
</reference>
<feature type="domain" description="Trypanosome variant surface glycoprotein C-terminal" evidence="9">
    <location>
        <begin position="391"/>
        <end position="499"/>
    </location>
</feature>
<protein>
    <submittedName>
        <fullName evidence="10">Variant surface glycoprotein 1125.477</fullName>
    </submittedName>
</protein>
<dbReference type="EMBL" id="KX699286">
    <property type="protein sequence ID" value="APD73242.1"/>
    <property type="molecule type" value="Genomic_DNA"/>
</dbReference>
<dbReference type="VEuPathDB" id="TriTrypDB:Tb1125.7.6500"/>
<dbReference type="GO" id="GO:0098552">
    <property type="term" value="C:side of membrane"/>
    <property type="evidence" value="ECO:0007669"/>
    <property type="project" value="UniProtKB-KW"/>
</dbReference>
<keyword evidence="7" id="KW-0449">Lipoprotein</keyword>
<dbReference type="VEuPathDB" id="TriTrypDB:Tb427_000219400"/>
<keyword evidence="3" id="KW-1003">Cell membrane</keyword>
<evidence type="ECO:0000256" key="6">
    <source>
        <dbReference type="ARBA" id="ARBA00023180"/>
    </source>
</evidence>
<dbReference type="GO" id="GO:0005886">
    <property type="term" value="C:plasma membrane"/>
    <property type="evidence" value="ECO:0007669"/>
    <property type="project" value="UniProtKB-SubCell"/>
</dbReference>
<evidence type="ECO:0000313" key="10">
    <source>
        <dbReference type="EMBL" id="APD73242.1"/>
    </source>
</evidence>
<evidence type="ECO:0000256" key="7">
    <source>
        <dbReference type="ARBA" id="ARBA00023288"/>
    </source>
</evidence>
<sequence length="499" mass="53227">MNTHAVIALLAVAVAETQATTDAAACNTNCGCWARLEKQIAVYRGDYSEAETNLKENKKDFGKLIAAAILGSTETRTKLAPVLLSAAESIDGCEEALTKARPAMTAAETKVAQLRTLYTVQHRLQQGNGGLQIHVQDDNFINTAKEIAAADLGKLGSKGCEGDLNRLDAGDIDKSNIDGENPTPKVITHLHVEARCQRDGTPGNGCNDGQLGQNGKLEFSLKYDDKTTKDITTWVTGTSTAKQISATAVDFIGNLNTEANTAIKGLKNTNPAPACTKKIRDYATIAENSKFNLMVTKALIGKTEAEEGQESKEPELEAAITKYYGTEGTKFEDQLWKAIERTPAYLGDEKKEQATKIENLETLTAVGEATARGLVRQLAAGAQAGQTASGDDQSAEKQCRCKKGDACKGDCELVEGVFKPKTKGKVEIKPGAASENKCSATQTPEDCAKISGTIPTGKKAFCEWIAYVEDTGPVTPGCRSSSFLVTKKIYLMAAAIVSL</sequence>
<keyword evidence="5" id="KW-0472">Membrane</keyword>
<evidence type="ECO:0000259" key="9">
    <source>
        <dbReference type="Pfam" id="PF10659"/>
    </source>
</evidence>
<feature type="chain" id="PRO_5012339599" evidence="8">
    <location>
        <begin position="20"/>
        <end position="499"/>
    </location>
</feature>
<dbReference type="InterPro" id="IPR019609">
    <property type="entry name" value="Variant_surf_glycoprt_trypan_C"/>
</dbReference>
<dbReference type="SUPFAM" id="SSF58087">
    <property type="entry name" value="Variant surface glycoprotein (N-terminal domain)"/>
    <property type="match status" value="1"/>
</dbReference>
<proteinExistence type="predicted"/>
<keyword evidence="6" id="KW-0325">Glycoprotein</keyword>
<dbReference type="Pfam" id="PF10659">
    <property type="entry name" value="Trypan_glycop_C"/>
    <property type="match status" value="1"/>
</dbReference>
<keyword evidence="8" id="KW-0732">Signal</keyword>
<evidence type="ECO:0000256" key="2">
    <source>
        <dbReference type="ARBA" id="ARBA00004609"/>
    </source>
</evidence>
<accession>A0A1J0R5Z7</accession>
<evidence type="ECO:0000256" key="4">
    <source>
        <dbReference type="ARBA" id="ARBA00022622"/>
    </source>
</evidence>